<evidence type="ECO:0000313" key="20">
    <source>
        <dbReference type="Proteomes" id="UP001177023"/>
    </source>
</evidence>
<dbReference type="Proteomes" id="UP001177023">
    <property type="component" value="Unassembled WGS sequence"/>
</dbReference>
<dbReference type="PANTHER" id="PTHR47958">
    <property type="entry name" value="ATP-DEPENDENT RNA HELICASE DBP3"/>
    <property type="match status" value="1"/>
</dbReference>
<evidence type="ECO:0000256" key="5">
    <source>
        <dbReference type="ARBA" id="ARBA00022806"/>
    </source>
</evidence>
<dbReference type="InterPro" id="IPR027417">
    <property type="entry name" value="P-loop_NTPase"/>
</dbReference>
<name>A0AA36GFJ1_9BILA</name>
<comment type="similarity">
    <text evidence="9">Belongs to the DEAD box helicase family. eIF4A subfamily.</text>
</comment>
<evidence type="ECO:0000259" key="18">
    <source>
        <dbReference type="PROSITE" id="PS51195"/>
    </source>
</evidence>
<dbReference type="SUPFAM" id="SSF47113">
    <property type="entry name" value="Histone-fold"/>
    <property type="match status" value="1"/>
</dbReference>
<dbReference type="InterPro" id="IPR011545">
    <property type="entry name" value="DEAD/DEAH_box_helicase_dom"/>
</dbReference>
<dbReference type="Gene3D" id="1.10.20.10">
    <property type="entry name" value="Histone, subunit A"/>
    <property type="match status" value="1"/>
</dbReference>
<keyword evidence="4 14" id="KW-0378">Hydrolase</keyword>
<evidence type="ECO:0000256" key="6">
    <source>
        <dbReference type="ARBA" id="ARBA00022840"/>
    </source>
</evidence>
<keyword evidence="8" id="KW-0648">Protein biosynthesis</keyword>
<feature type="domain" description="Helicase ATP-binding" evidence="16">
    <location>
        <begin position="51"/>
        <end position="222"/>
    </location>
</feature>
<dbReference type="InterPro" id="IPR014014">
    <property type="entry name" value="RNA_helicase_DEAD_Q_motif"/>
</dbReference>
<feature type="compositionally biased region" description="Basic and acidic residues" evidence="15">
    <location>
        <begin position="676"/>
        <end position="696"/>
    </location>
</feature>
<gene>
    <name evidence="19" type="ORF">MSPICULIGERA_LOCUS24448</name>
</gene>
<sequence>MTGAPNDDGLIESNYDQICENFDQMDLKENLLRGIYSHGFEKPSAIQQRAIVPACTGRDLIAQAQSGTGKTGTFSISVLQRVDENEKAIQALVLAPTRELAQQIHKVMTALANYQKIKIHSCVGGTAIRDDHRAFESGDVQVVVGTPGRVHDMIERGHLATDKIKMFVLDEADEMLSRGFKDQIYEIFKTMPTGVQVFLLSATLPADVLEVTKKFMRDPIRILVKKEELTLEGIIQYYVDVGKEEHKLDVLLDLYGAISVTQAVIFANTRRRVEELQAGLTKEKYTVSAIHGDMAQAERENIMRAFRSGSSRILITTDLLARGIDVQQVSLVINYDLPINRENYIHRIGRSGRFGRKGVAINFITPNDKQQIDDIQTFYNTLIDELPDGLEQLLAWKRISMEPSSSGAPGFRPPGGYSMQPPNQLMGQPMMGDGMNGMQLQMPYDFQSAPQGYVPPTNVQPLLHLQMPAMPGCSQPAPQHPAGAQHADSFLQMPGVVPQSPTEIPNSPGCGGPIRKRRFSSAKIQPTRIKKVMQSDEEIGRMVASVPVAIGRAMEHFAEKFLQASSAAMAGLNGRTLNTAHMKMAVLANPHYRFLEPIFKDIALPLKHIQEMPFNVCQVPPMYQQGGAPFPPMGLGTPSPSSNDFAMGMAFPNLSQIPSTSMVPLEQPVPQQAAPVERRRVSNGKVKQELAPGEKPKRGRPRKIKEEKLIDDHLADIPTERELMPPPPLPIMLPRRNGAQNVAPPLPSENGIKLEHEAVPIEQPLPANDSASPRMARGMLQRQNSQDHGDDK</sequence>
<keyword evidence="7" id="KW-0694">RNA-binding</keyword>
<keyword evidence="6 14" id="KW-0067">ATP-binding</keyword>
<feature type="compositionally biased region" description="Basic and acidic residues" evidence="15">
    <location>
        <begin position="704"/>
        <end position="723"/>
    </location>
</feature>
<dbReference type="CDD" id="cd22906">
    <property type="entry name" value="HFD_DRAP1"/>
    <property type="match status" value="1"/>
</dbReference>
<evidence type="ECO:0000256" key="4">
    <source>
        <dbReference type="ARBA" id="ARBA00022801"/>
    </source>
</evidence>
<evidence type="ECO:0000259" key="16">
    <source>
        <dbReference type="PROSITE" id="PS51192"/>
    </source>
</evidence>
<dbReference type="SMART" id="SM00487">
    <property type="entry name" value="DEXDc"/>
    <property type="match status" value="1"/>
</dbReference>
<dbReference type="CDD" id="cd18787">
    <property type="entry name" value="SF2_C_DEAD"/>
    <property type="match status" value="1"/>
</dbReference>
<comment type="catalytic activity">
    <reaction evidence="12">
        <text>ATP + H2O = ADP + phosphate + H(+)</text>
        <dbReference type="Rhea" id="RHEA:13065"/>
        <dbReference type="ChEBI" id="CHEBI:15377"/>
        <dbReference type="ChEBI" id="CHEBI:15378"/>
        <dbReference type="ChEBI" id="CHEBI:30616"/>
        <dbReference type="ChEBI" id="CHEBI:43474"/>
        <dbReference type="ChEBI" id="CHEBI:456216"/>
        <dbReference type="EC" id="3.6.4.13"/>
    </reaction>
</comment>
<dbReference type="InterPro" id="IPR009072">
    <property type="entry name" value="Histone-fold"/>
</dbReference>
<dbReference type="Pfam" id="PF00271">
    <property type="entry name" value="Helicase_C"/>
    <property type="match status" value="1"/>
</dbReference>
<evidence type="ECO:0000256" key="12">
    <source>
        <dbReference type="ARBA" id="ARBA00047984"/>
    </source>
</evidence>
<dbReference type="EMBL" id="CATQJA010002708">
    <property type="protein sequence ID" value="CAJ0586443.1"/>
    <property type="molecule type" value="Genomic_DNA"/>
</dbReference>
<dbReference type="PROSITE" id="PS51194">
    <property type="entry name" value="HELICASE_CTER"/>
    <property type="match status" value="1"/>
</dbReference>
<dbReference type="Pfam" id="PF00270">
    <property type="entry name" value="DEAD"/>
    <property type="match status" value="1"/>
</dbReference>
<dbReference type="Pfam" id="PF00808">
    <property type="entry name" value="CBFD_NFYB_HMF"/>
    <property type="match status" value="1"/>
</dbReference>
<dbReference type="SMART" id="SM00490">
    <property type="entry name" value="HELICc"/>
    <property type="match status" value="1"/>
</dbReference>
<evidence type="ECO:0000256" key="2">
    <source>
        <dbReference type="ARBA" id="ARBA00022540"/>
    </source>
</evidence>
<dbReference type="InterPro" id="IPR003958">
    <property type="entry name" value="CBFA_NFYB_domain"/>
</dbReference>
<dbReference type="FunFam" id="3.40.50.300:FF:000089">
    <property type="entry name" value="Eukaryotic initiation factor 4A-II"/>
    <property type="match status" value="1"/>
</dbReference>
<dbReference type="EC" id="3.6.4.13" evidence="1"/>
<evidence type="ECO:0000256" key="9">
    <source>
        <dbReference type="ARBA" id="ARBA00024352"/>
    </source>
</evidence>
<dbReference type="InterPro" id="IPR001650">
    <property type="entry name" value="Helicase_C-like"/>
</dbReference>
<protein>
    <recommendedName>
        <fullName evidence="10">Eukaryotic initiation factor 4A</fullName>
        <ecNumber evidence="1">3.6.4.13</ecNumber>
    </recommendedName>
    <alternativeName>
        <fullName evidence="11">ATP-dependent RNA helicase eIF4A</fullName>
    </alternativeName>
</protein>
<evidence type="ECO:0000313" key="19">
    <source>
        <dbReference type="EMBL" id="CAJ0586443.1"/>
    </source>
</evidence>
<evidence type="ECO:0000256" key="8">
    <source>
        <dbReference type="ARBA" id="ARBA00022917"/>
    </source>
</evidence>
<feature type="domain" description="DEAD-box RNA helicase Q" evidence="18">
    <location>
        <begin position="20"/>
        <end position="48"/>
    </location>
</feature>
<feature type="region of interest" description="Disordered" evidence="15">
    <location>
        <begin position="665"/>
        <end position="792"/>
    </location>
</feature>
<dbReference type="GO" id="GO:0003743">
    <property type="term" value="F:translation initiation factor activity"/>
    <property type="evidence" value="ECO:0007669"/>
    <property type="project" value="UniProtKB-KW"/>
</dbReference>
<dbReference type="GO" id="GO:0003724">
    <property type="term" value="F:RNA helicase activity"/>
    <property type="evidence" value="ECO:0007669"/>
    <property type="project" value="UniProtKB-EC"/>
</dbReference>
<dbReference type="GO" id="GO:0003723">
    <property type="term" value="F:RNA binding"/>
    <property type="evidence" value="ECO:0007669"/>
    <property type="project" value="UniProtKB-KW"/>
</dbReference>
<evidence type="ECO:0000256" key="7">
    <source>
        <dbReference type="ARBA" id="ARBA00022884"/>
    </source>
</evidence>
<comment type="caution">
    <text evidence="19">The sequence shown here is derived from an EMBL/GenBank/DDBJ whole genome shotgun (WGS) entry which is preliminary data.</text>
</comment>
<reference evidence="19" key="1">
    <citation type="submission" date="2023-06" db="EMBL/GenBank/DDBJ databases">
        <authorList>
            <person name="Delattre M."/>
        </authorList>
    </citation>
    <scope>NUCLEOTIDE SEQUENCE</scope>
    <source>
        <strain evidence="19">AF72</strain>
    </source>
</reference>
<dbReference type="FunFam" id="3.40.50.300:FF:000031">
    <property type="entry name" value="Eukaryotic initiation factor 4A-III"/>
    <property type="match status" value="1"/>
</dbReference>
<dbReference type="GO" id="GO:0005524">
    <property type="term" value="F:ATP binding"/>
    <property type="evidence" value="ECO:0007669"/>
    <property type="project" value="UniProtKB-KW"/>
</dbReference>
<dbReference type="PROSITE" id="PS51192">
    <property type="entry name" value="HELICASE_ATP_BIND_1"/>
    <property type="match status" value="1"/>
</dbReference>
<evidence type="ECO:0000256" key="1">
    <source>
        <dbReference type="ARBA" id="ARBA00012552"/>
    </source>
</evidence>
<dbReference type="GO" id="GO:0046982">
    <property type="term" value="F:protein heterodimerization activity"/>
    <property type="evidence" value="ECO:0007669"/>
    <property type="project" value="InterPro"/>
</dbReference>
<dbReference type="PROSITE" id="PS00039">
    <property type="entry name" value="DEAD_ATP_HELICASE"/>
    <property type="match status" value="1"/>
</dbReference>
<proteinExistence type="inferred from homology"/>
<evidence type="ECO:0000256" key="13">
    <source>
        <dbReference type="PROSITE-ProRule" id="PRU00552"/>
    </source>
</evidence>
<feature type="short sequence motif" description="Q motif" evidence="13">
    <location>
        <begin position="20"/>
        <end position="48"/>
    </location>
</feature>
<dbReference type="GO" id="GO:0043186">
    <property type="term" value="C:P granule"/>
    <property type="evidence" value="ECO:0007669"/>
    <property type="project" value="UniProtKB-ARBA"/>
</dbReference>
<evidence type="ECO:0000256" key="15">
    <source>
        <dbReference type="SAM" id="MobiDB-lite"/>
    </source>
</evidence>
<keyword evidence="5 14" id="KW-0347">Helicase</keyword>
<dbReference type="SUPFAM" id="SSF52540">
    <property type="entry name" value="P-loop containing nucleoside triphosphate hydrolases"/>
    <property type="match status" value="1"/>
</dbReference>
<dbReference type="AlphaFoldDB" id="A0AA36GFJ1"/>
<dbReference type="GO" id="GO:0016787">
    <property type="term" value="F:hydrolase activity"/>
    <property type="evidence" value="ECO:0007669"/>
    <property type="project" value="UniProtKB-KW"/>
</dbReference>
<evidence type="ECO:0000256" key="10">
    <source>
        <dbReference type="ARBA" id="ARBA00024436"/>
    </source>
</evidence>
<evidence type="ECO:0000259" key="17">
    <source>
        <dbReference type="PROSITE" id="PS51194"/>
    </source>
</evidence>
<evidence type="ECO:0000256" key="3">
    <source>
        <dbReference type="ARBA" id="ARBA00022741"/>
    </source>
</evidence>
<keyword evidence="3 14" id="KW-0547">Nucleotide-binding</keyword>
<dbReference type="PROSITE" id="PS51195">
    <property type="entry name" value="Q_MOTIF"/>
    <property type="match status" value="1"/>
</dbReference>
<dbReference type="InterPro" id="IPR014001">
    <property type="entry name" value="Helicase_ATP-bd"/>
</dbReference>
<feature type="domain" description="Helicase C-terminal" evidence="17">
    <location>
        <begin position="233"/>
        <end position="394"/>
    </location>
</feature>
<organism evidence="19 20">
    <name type="scientific">Mesorhabditis spiculigera</name>
    <dbReference type="NCBI Taxonomy" id="96644"/>
    <lineage>
        <taxon>Eukaryota</taxon>
        <taxon>Metazoa</taxon>
        <taxon>Ecdysozoa</taxon>
        <taxon>Nematoda</taxon>
        <taxon>Chromadorea</taxon>
        <taxon>Rhabditida</taxon>
        <taxon>Rhabditina</taxon>
        <taxon>Rhabditomorpha</taxon>
        <taxon>Rhabditoidea</taxon>
        <taxon>Rhabditidae</taxon>
        <taxon>Mesorhabditinae</taxon>
        <taxon>Mesorhabditis</taxon>
    </lineage>
</organism>
<evidence type="ECO:0000256" key="11">
    <source>
        <dbReference type="ARBA" id="ARBA00030297"/>
    </source>
</evidence>
<keyword evidence="20" id="KW-1185">Reference proteome</keyword>
<feature type="non-terminal residue" evidence="19">
    <location>
        <position position="1"/>
    </location>
</feature>
<dbReference type="InterPro" id="IPR000629">
    <property type="entry name" value="RNA-helicase_DEAD-box_CS"/>
</dbReference>
<dbReference type="Gene3D" id="3.40.50.300">
    <property type="entry name" value="P-loop containing nucleotide triphosphate hydrolases"/>
    <property type="match status" value="2"/>
</dbReference>
<evidence type="ECO:0000256" key="14">
    <source>
        <dbReference type="RuleBase" id="RU000492"/>
    </source>
</evidence>
<keyword evidence="2" id="KW-0396">Initiation factor</keyword>
<accession>A0AA36GFJ1</accession>